<dbReference type="Gene3D" id="3.40.50.1000">
    <property type="entry name" value="HAD superfamily/HAD-like"/>
    <property type="match status" value="1"/>
</dbReference>
<dbReference type="PANTHER" id="PTHR43294:SF21">
    <property type="entry name" value="CATION TRANSPORTING ATPASE"/>
    <property type="match status" value="1"/>
</dbReference>
<dbReference type="Proteomes" id="UP001524383">
    <property type="component" value="Unassembled WGS sequence"/>
</dbReference>
<keyword evidence="4" id="KW-1003">Cell membrane</keyword>
<dbReference type="AlphaFoldDB" id="A0ABD4TMN4"/>
<keyword evidence="9" id="KW-0067">ATP-binding</keyword>
<gene>
    <name evidence="16" type="ORF">FTO68_06035</name>
</gene>
<dbReference type="PRINTS" id="PR00119">
    <property type="entry name" value="CATATPASE"/>
</dbReference>
<evidence type="ECO:0000256" key="3">
    <source>
        <dbReference type="ARBA" id="ARBA00022448"/>
    </source>
</evidence>
<evidence type="ECO:0000256" key="10">
    <source>
        <dbReference type="ARBA" id="ARBA00022967"/>
    </source>
</evidence>
<dbReference type="GO" id="GO:0005886">
    <property type="term" value="C:plasma membrane"/>
    <property type="evidence" value="ECO:0007669"/>
    <property type="project" value="UniProtKB-SubCell"/>
</dbReference>
<dbReference type="GO" id="GO:0046872">
    <property type="term" value="F:metal ion binding"/>
    <property type="evidence" value="ECO:0007669"/>
    <property type="project" value="UniProtKB-KW"/>
</dbReference>
<protein>
    <recommendedName>
        <fullName evidence="2">P-type Cu(+) transporter</fullName>
        <ecNumber evidence="2">7.2.2.8</ecNumber>
    </recommendedName>
</protein>
<evidence type="ECO:0000256" key="5">
    <source>
        <dbReference type="ARBA" id="ARBA00022692"/>
    </source>
</evidence>
<keyword evidence="3" id="KW-0813">Transport</keyword>
<evidence type="ECO:0000256" key="1">
    <source>
        <dbReference type="ARBA" id="ARBA00004651"/>
    </source>
</evidence>
<evidence type="ECO:0000256" key="9">
    <source>
        <dbReference type="ARBA" id="ARBA00022840"/>
    </source>
</evidence>
<dbReference type="InterPro" id="IPR023298">
    <property type="entry name" value="ATPase_P-typ_TM_dom_sf"/>
</dbReference>
<keyword evidence="12" id="KW-0186">Copper</keyword>
<evidence type="ECO:0000256" key="11">
    <source>
        <dbReference type="ARBA" id="ARBA00022989"/>
    </source>
</evidence>
<evidence type="ECO:0000256" key="13">
    <source>
        <dbReference type="ARBA" id="ARBA00023065"/>
    </source>
</evidence>
<evidence type="ECO:0000256" key="15">
    <source>
        <dbReference type="SAM" id="Phobius"/>
    </source>
</evidence>
<evidence type="ECO:0000256" key="7">
    <source>
        <dbReference type="ARBA" id="ARBA00022741"/>
    </source>
</evidence>
<dbReference type="InterPro" id="IPR018303">
    <property type="entry name" value="ATPase_P-typ_P_site"/>
</dbReference>
<name>A0ABD4TMN4_9EURY</name>
<sequence length="356" mass="38006">MASAFLAAVVLMQGEPPREVFFLAIALAVSAIPEGLPVALTVALAIATGRMAERHVIVRQLSAVESLGSCTVIASDKTGTLTVNQQTAKAIILPDGREFGISGEGYTGTGRITGADGEDAASRTLHALIKTGLICNEGELSERENGKWQFHGDAMDIAFLSLGYKAGIPPDDIRSKVTILAEIPFSSENRFATTWYQEDGERMIAVKGALEVILPGCRTMLTDEGSREIEPALIEDQMEHLTSRGYRVLTIAGGRSDPEKVKGGPPSPLELYGLIGCIDPIRPEVYDAVRECREAGVDIVMITGDHPKTAYAIARELGIATSENEVIRGDELAAIPGSWKSPASLKRSGECIYLPG</sequence>
<dbReference type="GO" id="GO:0140581">
    <property type="term" value="F:P-type monovalent copper transporter activity"/>
    <property type="evidence" value="ECO:0007669"/>
    <property type="project" value="UniProtKB-EC"/>
</dbReference>
<evidence type="ECO:0000256" key="2">
    <source>
        <dbReference type="ARBA" id="ARBA00012517"/>
    </source>
</evidence>
<dbReference type="Gene3D" id="3.40.1110.10">
    <property type="entry name" value="Calcium-transporting ATPase, cytoplasmic domain N"/>
    <property type="match status" value="1"/>
</dbReference>
<dbReference type="InterPro" id="IPR036412">
    <property type="entry name" value="HAD-like_sf"/>
</dbReference>
<dbReference type="NCBIfam" id="TIGR01494">
    <property type="entry name" value="ATPase_P-type"/>
    <property type="match status" value="1"/>
</dbReference>
<keyword evidence="6" id="KW-0479">Metal-binding</keyword>
<dbReference type="SUPFAM" id="SSF56784">
    <property type="entry name" value="HAD-like"/>
    <property type="match status" value="1"/>
</dbReference>
<dbReference type="EMBL" id="VOTZ01000010">
    <property type="protein sequence ID" value="MCQ1538545.1"/>
    <property type="molecule type" value="Genomic_DNA"/>
</dbReference>
<keyword evidence="8" id="KW-0187">Copper transport</keyword>
<dbReference type="SUPFAM" id="SSF81660">
    <property type="entry name" value="Metal cation-transporting ATPase, ATP-binding domain N"/>
    <property type="match status" value="1"/>
</dbReference>
<dbReference type="PROSITE" id="PS00154">
    <property type="entry name" value="ATPASE_E1_E2"/>
    <property type="match status" value="1"/>
</dbReference>
<evidence type="ECO:0000256" key="8">
    <source>
        <dbReference type="ARBA" id="ARBA00022796"/>
    </source>
</evidence>
<accession>A0ABD4TMN4</accession>
<dbReference type="InterPro" id="IPR050510">
    <property type="entry name" value="Cation_transp_ATPase_P-type"/>
</dbReference>
<keyword evidence="7" id="KW-0547">Nucleotide-binding</keyword>
<proteinExistence type="predicted"/>
<feature type="transmembrane region" description="Helical" evidence="15">
    <location>
        <begin position="20"/>
        <end position="47"/>
    </location>
</feature>
<evidence type="ECO:0000313" key="16">
    <source>
        <dbReference type="EMBL" id="MCQ1538545.1"/>
    </source>
</evidence>
<dbReference type="PANTHER" id="PTHR43294">
    <property type="entry name" value="SODIUM/POTASSIUM-TRANSPORTING ATPASE SUBUNIT ALPHA"/>
    <property type="match status" value="1"/>
</dbReference>
<keyword evidence="10" id="KW-1278">Translocase</keyword>
<reference evidence="16 17" key="1">
    <citation type="submission" date="2019-08" db="EMBL/GenBank/DDBJ databases">
        <authorList>
            <person name="Chen S.-C."/>
            <person name="Lai M.-C."/>
            <person name="You Y.-T."/>
        </authorList>
    </citation>
    <scope>NUCLEOTIDE SEQUENCE [LARGE SCALE GENOMIC DNA]</scope>
    <source>
        <strain evidence="16 17">P2F9704a</strain>
    </source>
</reference>
<dbReference type="SUPFAM" id="SSF81665">
    <property type="entry name" value="Calcium ATPase, transmembrane domain M"/>
    <property type="match status" value="1"/>
</dbReference>
<keyword evidence="5 15" id="KW-0812">Transmembrane</keyword>
<dbReference type="GO" id="GO:0005524">
    <property type="term" value="F:ATP binding"/>
    <property type="evidence" value="ECO:0007669"/>
    <property type="project" value="UniProtKB-KW"/>
</dbReference>
<keyword evidence="17" id="KW-1185">Reference proteome</keyword>
<dbReference type="InterPro" id="IPR001757">
    <property type="entry name" value="P_typ_ATPase"/>
</dbReference>
<keyword evidence="13" id="KW-0406">Ion transport</keyword>
<evidence type="ECO:0000256" key="4">
    <source>
        <dbReference type="ARBA" id="ARBA00022475"/>
    </source>
</evidence>
<evidence type="ECO:0000313" key="17">
    <source>
        <dbReference type="Proteomes" id="UP001524383"/>
    </source>
</evidence>
<comment type="subcellular location">
    <subcellularLocation>
        <location evidence="1">Cell membrane</location>
        <topology evidence="1">Multi-pass membrane protein</topology>
    </subcellularLocation>
</comment>
<comment type="caution">
    <text evidence="16">The sequence shown here is derived from an EMBL/GenBank/DDBJ whole genome shotgun (WGS) entry which is preliminary data.</text>
</comment>
<organism evidence="16 17">
    <name type="scientific">Methanocalculus taiwanensis</name>
    <dbReference type="NCBI Taxonomy" id="106207"/>
    <lineage>
        <taxon>Archaea</taxon>
        <taxon>Methanobacteriati</taxon>
        <taxon>Methanobacteriota</taxon>
        <taxon>Stenosarchaea group</taxon>
        <taxon>Methanomicrobia</taxon>
        <taxon>Methanomicrobiales</taxon>
        <taxon>Methanocalculaceae</taxon>
        <taxon>Methanocalculus</taxon>
    </lineage>
</organism>
<dbReference type="PRINTS" id="PR00121">
    <property type="entry name" value="NAKATPASE"/>
</dbReference>
<evidence type="ECO:0000256" key="12">
    <source>
        <dbReference type="ARBA" id="ARBA00023008"/>
    </source>
</evidence>
<evidence type="ECO:0000256" key="6">
    <source>
        <dbReference type="ARBA" id="ARBA00022723"/>
    </source>
</evidence>
<dbReference type="InterPro" id="IPR023214">
    <property type="entry name" value="HAD_sf"/>
</dbReference>
<keyword evidence="14 15" id="KW-0472">Membrane</keyword>
<dbReference type="InterPro" id="IPR023299">
    <property type="entry name" value="ATPase_P-typ_cyto_dom_N"/>
</dbReference>
<dbReference type="Pfam" id="PF13246">
    <property type="entry name" value="Cation_ATPase"/>
    <property type="match status" value="1"/>
</dbReference>
<evidence type="ECO:0000256" key="14">
    <source>
        <dbReference type="ARBA" id="ARBA00023136"/>
    </source>
</evidence>
<dbReference type="EC" id="7.2.2.8" evidence="2"/>
<dbReference type="Gene3D" id="1.20.1110.10">
    <property type="entry name" value="Calcium-transporting ATPase, transmembrane domain"/>
    <property type="match status" value="1"/>
</dbReference>
<keyword evidence="11 15" id="KW-1133">Transmembrane helix</keyword>
<dbReference type="FunFam" id="3.40.50.1000:FF:000144">
    <property type="entry name" value="copper-transporting ATPase 1 isoform X2"/>
    <property type="match status" value="1"/>
</dbReference>